<keyword evidence="4" id="KW-0413">Isomerase</keyword>
<dbReference type="RefSeq" id="WP_096056045.1">
    <property type="nucleotide sequence ID" value="NZ_CP023344.1"/>
</dbReference>
<dbReference type="GO" id="GO:0018773">
    <property type="term" value="F:acetylpyruvate hydrolase activity"/>
    <property type="evidence" value="ECO:0007669"/>
    <property type="project" value="TreeGrafter"/>
</dbReference>
<dbReference type="EMBL" id="CP023344">
    <property type="protein sequence ID" value="ATC64413.1"/>
    <property type="molecule type" value="Genomic_DNA"/>
</dbReference>
<dbReference type="PANTHER" id="PTHR11820:SF7">
    <property type="entry name" value="ACYLPYRUVASE FAHD1, MITOCHONDRIAL"/>
    <property type="match status" value="1"/>
</dbReference>
<dbReference type="GO" id="GO:0016853">
    <property type="term" value="F:isomerase activity"/>
    <property type="evidence" value="ECO:0007669"/>
    <property type="project" value="UniProtKB-KW"/>
</dbReference>
<reference evidence="4 5" key="1">
    <citation type="submission" date="2017-09" db="EMBL/GenBank/DDBJ databases">
        <title>Complete genome sequence of Verrucomicrobial strain HZ-65, isolated from freshwater.</title>
        <authorList>
            <person name="Choi A."/>
        </authorList>
    </citation>
    <scope>NUCLEOTIDE SEQUENCE [LARGE SCALE GENOMIC DNA]</scope>
    <source>
        <strain evidence="4 5">HZ-65</strain>
    </source>
</reference>
<evidence type="ECO:0000256" key="2">
    <source>
        <dbReference type="ARBA" id="ARBA00022723"/>
    </source>
</evidence>
<evidence type="ECO:0000313" key="5">
    <source>
        <dbReference type="Proteomes" id="UP000217265"/>
    </source>
</evidence>
<dbReference type="Pfam" id="PF01557">
    <property type="entry name" value="FAA_hydrolase"/>
    <property type="match status" value="1"/>
</dbReference>
<comment type="similarity">
    <text evidence="1">Belongs to the FAH family.</text>
</comment>
<dbReference type="AlphaFoldDB" id="A0A290Q7L9"/>
<proteinExistence type="inferred from homology"/>
<dbReference type="GO" id="GO:0046872">
    <property type="term" value="F:metal ion binding"/>
    <property type="evidence" value="ECO:0007669"/>
    <property type="project" value="UniProtKB-KW"/>
</dbReference>
<gene>
    <name evidence="4" type="ORF">CMV30_10845</name>
</gene>
<dbReference type="OrthoDB" id="9805307at2"/>
<dbReference type="Gene3D" id="3.90.850.10">
    <property type="entry name" value="Fumarylacetoacetase-like, C-terminal domain"/>
    <property type="match status" value="1"/>
</dbReference>
<dbReference type="Proteomes" id="UP000217265">
    <property type="component" value="Chromosome"/>
</dbReference>
<evidence type="ECO:0000259" key="3">
    <source>
        <dbReference type="Pfam" id="PF01557"/>
    </source>
</evidence>
<dbReference type="InterPro" id="IPR036663">
    <property type="entry name" value="Fumarylacetoacetase_C_sf"/>
</dbReference>
<keyword evidence="5" id="KW-1185">Reference proteome</keyword>
<name>A0A290Q7L9_9BACT</name>
<sequence>MKIIRHLTPAGPAYAALQPDGSALALEGEHFTTLLSTGQSIAPGKLLAPLDPTNILGIGLNYRRHAEEGGKAVPTRPMWFMKTTNTVQNPGDPIRLPASSTKVDYEGELAIILGKPARNVPKAEALSYVFGYTIANDISARDWQFEWGGGQFCHAKSFDTFCPLGPVIVTADEIPNPNALRLVTTVNGETRQDWTTADMVFDVPTLISFLSEDRTLPAGTVILTGTPHGVGYACKPPCWLKSGDQIAVSIDSIGTLANGVL</sequence>
<dbReference type="InterPro" id="IPR011234">
    <property type="entry name" value="Fumarylacetoacetase-like_C"/>
</dbReference>
<dbReference type="GO" id="GO:0019752">
    <property type="term" value="P:carboxylic acid metabolic process"/>
    <property type="evidence" value="ECO:0007669"/>
    <property type="project" value="UniProtKB-ARBA"/>
</dbReference>
<dbReference type="SUPFAM" id="SSF56529">
    <property type="entry name" value="FAH"/>
    <property type="match status" value="1"/>
</dbReference>
<keyword evidence="2" id="KW-0479">Metal-binding</keyword>
<evidence type="ECO:0000313" key="4">
    <source>
        <dbReference type="EMBL" id="ATC64413.1"/>
    </source>
</evidence>
<organism evidence="4 5">
    <name type="scientific">Nibricoccus aquaticus</name>
    <dbReference type="NCBI Taxonomy" id="2576891"/>
    <lineage>
        <taxon>Bacteria</taxon>
        <taxon>Pseudomonadati</taxon>
        <taxon>Verrucomicrobiota</taxon>
        <taxon>Opitutia</taxon>
        <taxon>Opitutales</taxon>
        <taxon>Opitutaceae</taxon>
        <taxon>Nibricoccus</taxon>
    </lineage>
</organism>
<accession>A0A290Q7L9</accession>
<protein>
    <submittedName>
        <fullName evidence="4">5-carboxymethyl-2-hydroxymuconate isomerase</fullName>
    </submittedName>
</protein>
<dbReference type="PANTHER" id="PTHR11820">
    <property type="entry name" value="ACYLPYRUVASE"/>
    <property type="match status" value="1"/>
</dbReference>
<dbReference type="FunFam" id="3.90.850.10:FF:000002">
    <property type="entry name" value="2-hydroxyhepta-2,4-diene-1,7-dioate isomerase"/>
    <property type="match status" value="1"/>
</dbReference>
<feature type="domain" description="Fumarylacetoacetase-like C-terminal" evidence="3">
    <location>
        <begin position="55"/>
        <end position="260"/>
    </location>
</feature>
<evidence type="ECO:0000256" key="1">
    <source>
        <dbReference type="ARBA" id="ARBA00010211"/>
    </source>
</evidence>
<dbReference type="KEGG" id="vbh:CMV30_10845"/>